<keyword evidence="1" id="KW-0805">Transcription regulation</keyword>
<dbReference type="PRINTS" id="PR00455">
    <property type="entry name" value="HTHTETR"/>
</dbReference>
<dbReference type="GO" id="GO:0000976">
    <property type="term" value="F:transcription cis-regulatory region binding"/>
    <property type="evidence" value="ECO:0007669"/>
    <property type="project" value="TreeGrafter"/>
</dbReference>
<dbReference type="GO" id="GO:0003700">
    <property type="term" value="F:DNA-binding transcription factor activity"/>
    <property type="evidence" value="ECO:0007669"/>
    <property type="project" value="TreeGrafter"/>
</dbReference>
<dbReference type="InterPro" id="IPR009057">
    <property type="entry name" value="Homeodomain-like_sf"/>
</dbReference>
<dbReference type="AlphaFoldDB" id="A0A127MA48"/>
<keyword evidence="3" id="KW-0804">Transcription</keyword>
<dbReference type="STRING" id="1470434.AZF00_17840"/>
<reference evidence="6 7" key="1">
    <citation type="submission" date="2015-12" db="EMBL/GenBank/DDBJ databases">
        <authorList>
            <person name="Shamseldin A."/>
            <person name="Moawad H."/>
            <person name="Abd El-Rahim W.M."/>
            <person name="Sadowsky M.J."/>
        </authorList>
    </citation>
    <scope>NUCLEOTIDE SEQUENCE [LARGE SCALE GENOMIC DNA]</scope>
    <source>
        <strain evidence="6 7">SM2</strain>
    </source>
</reference>
<accession>A0A127MA48</accession>
<feature type="DNA-binding region" description="H-T-H motif" evidence="4">
    <location>
        <begin position="36"/>
        <end position="55"/>
    </location>
</feature>
<dbReference type="InterPro" id="IPR050109">
    <property type="entry name" value="HTH-type_TetR-like_transc_reg"/>
</dbReference>
<dbReference type="Pfam" id="PF00440">
    <property type="entry name" value="TetR_N"/>
    <property type="match status" value="1"/>
</dbReference>
<sequence>MSAKKRTQSERSLVTKEKILMASSHLIALNGFSQLRVADIAAEAGISVGAVLHHYKTKDAILLATIEYAFSNVTHLSLRRAMKNFDGKDVWAELIDDAKEFFFSDYFFIAVNILLSSMTPSALRGEIVDITRSARVPVEDAWAKALVSKGYSEKRSAGLVAMTFSMIRGFAVRNLWDNSVGVWDEHLAMWKELVESEMKK</sequence>
<dbReference type="Gene3D" id="1.10.357.10">
    <property type="entry name" value="Tetracycline Repressor, domain 2"/>
    <property type="match status" value="1"/>
</dbReference>
<dbReference type="PANTHER" id="PTHR30055:SF234">
    <property type="entry name" value="HTH-TYPE TRANSCRIPTIONAL REGULATOR BETI"/>
    <property type="match status" value="1"/>
</dbReference>
<gene>
    <name evidence="6" type="ORF">AZF00_17840</name>
</gene>
<evidence type="ECO:0000256" key="2">
    <source>
        <dbReference type="ARBA" id="ARBA00023125"/>
    </source>
</evidence>
<dbReference type="EMBL" id="CP014544">
    <property type="protein sequence ID" value="AMO70048.1"/>
    <property type="molecule type" value="Genomic_DNA"/>
</dbReference>
<evidence type="ECO:0000256" key="3">
    <source>
        <dbReference type="ARBA" id="ARBA00023163"/>
    </source>
</evidence>
<dbReference type="RefSeq" id="WP_040804053.1">
    <property type="nucleotide sequence ID" value="NZ_CP014544.1"/>
</dbReference>
<evidence type="ECO:0000256" key="1">
    <source>
        <dbReference type="ARBA" id="ARBA00023015"/>
    </source>
</evidence>
<proteinExistence type="predicted"/>
<protein>
    <recommendedName>
        <fullName evidence="5">HTH tetR-type domain-containing protein</fullName>
    </recommendedName>
</protein>
<evidence type="ECO:0000313" key="6">
    <source>
        <dbReference type="EMBL" id="AMO70048.1"/>
    </source>
</evidence>
<dbReference type="PROSITE" id="PS50977">
    <property type="entry name" value="HTH_TETR_2"/>
    <property type="match status" value="1"/>
</dbReference>
<name>A0A127MA48_9GAMM</name>
<dbReference type="PANTHER" id="PTHR30055">
    <property type="entry name" value="HTH-TYPE TRANSCRIPTIONAL REGULATOR RUTR"/>
    <property type="match status" value="1"/>
</dbReference>
<evidence type="ECO:0000313" key="7">
    <source>
        <dbReference type="Proteomes" id="UP000074119"/>
    </source>
</evidence>
<evidence type="ECO:0000256" key="4">
    <source>
        <dbReference type="PROSITE-ProRule" id="PRU00335"/>
    </source>
</evidence>
<dbReference type="InterPro" id="IPR001647">
    <property type="entry name" value="HTH_TetR"/>
</dbReference>
<feature type="domain" description="HTH tetR-type" evidence="5">
    <location>
        <begin position="13"/>
        <end position="73"/>
    </location>
</feature>
<evidence type="ECO:0000259" key="5">
    <source>
        <dbReference type="PROSITE" id="PS50977"/>
    </source>
</evidence>
<organism evidence="6 7">
    <name type="scientific">Zhongshania aliphaticivorans</name>
    <dbReference type="NCBI Taxonomy" id="1470434"/>
    <lineage>
        <taxon>Bacteria</taxon>
        <taxon>Pseudomonadati</taxon>
        <taxon>Pseudomonadota</taxon>
        <taxon>Gammaproteobacteria</taxon>
        <taxon>Cellvibrionales</taxon>
        <taxon>Spongiibacteraceae</taxon>
        <taxon>Zhongshania</taxon>
    </lineage>
</organism>
<dbReference type="Proteomes" id="UP000074119">
    <property type="component" value="Chromosome"/>
</dbReference>
<dbReference type="SUPFAM" id="SSF46689">
    <property type="entry name" value="Homeodomain-like"/>
    <property type="match status" value="1"/>
</dbReference>
<dbReference type="KEGG" id="zal:AZF00_17840"/>
<keyword evidence="2 4" id="KW-0238">DNA-binding</keyword>